<dbReference type="CDD" id="cd01406">
    <property type="entry name" value="SIR2-like"/>
    <property type="match status" value="1"/>
</dbReference>
<dbReference type="InterPro" id="IPR041486">
    <property type="entry name" value="ThsA_STALD"/>
</dbReference>
<gene>
    <name evidence="10" type="ORF">P262_04466</name>
</gene>
<dbReference type="InterPro" id="IPR026590">
    <property type="entry name" value="Ssirtuin_cat_dom"/>
</dbReference>
<comment type="catalytic activity">
    <reaction evidence="7">
        <text>NAD(+) + H2O = ADP-D-ribose + nicotinamide + H(+)</text>
        <dbReference type="Rhea" id="RHEA:16301"/>
        <dbReference type="ChEBI" id="CHEBI:15377"/>
        <dbReference type="ChEBI" id="CHEBI:15378"/>
        <dbReference type="ChEBI" id="CHEBI:17154"/>
        <dbReference type="ChEBI" id="CHEBI:57540"/>
        <dbReference type="ChEBI" id="CHEBI:57967"/>
        <dbReference type="EC" id="3.2.2.5"/>
    </reaction>
    <physiologicalReaction direction="left-to-right" evidence="7">
        <dbReference type="Rhea" id="RHEA:16302"/>
    </physiologicalReaction>
</comment>
<evidence type="ECO:0000256" key="4">
    <source>
        <dbReference type="ARBA" id="ARBA00034327"/>
    </source>
</evidence>
<proteinExistence type="inferred from homology"/>
<comment type="caution">
    <text evidence="8">Lacks conserved residue(s) required for the propagation of feature annotation.</text>
</comment>
<dbReference type="PROSITE" id="PS50305">
    <property type="entry name" value="SIRTUIN"/>
    <property type="match status" value="1"/>
</dbReference>
<dbReference type="Pfam" id="PF13289">
    <property type="entry name" value="SIR2_2"/>
    <property type="match status" value="1"/>
</dbReference>
<dbReference type="SUPFAM" id="SSF52467">
    <property type="entry name" value="DHS-like NAD/FAD-binding domain"/>
    <property type="match status" value="1"/>
</dbReference>
<evidence type="ECO:0000256" key="3">
    <source>
        <dbReference type="ARBA" id="ARBA00023118"/>
    </source>
</evidence>
<organism evidence="10 11">
    <name type="scientific">Cronobacter malonaticus</name>
    <dbReference type="NCBI Taxonomy" id="413503"/>
    <lineage>
        <taxon>Bacteria</taxon>
        <taxon>Pseudomonadati</taxon>
        <taxon>Pseudomonadota</taxon>
        <taxon>Gammaproteobacteria</taxon>
        <taxon>Enterobacterales</taxon>
        <taxon>Enterobacteriaceae</taxon>
        <taxon>Cronobacter</taxon>
    </lineage>
</organism>
<dbReference type="EMBL" id="CP006731">
    <property type="protein sequence ID" value="AHB71549.1"/>
    <property type="molecule type" value="Genomic_DNA"/>
</dbReference>
<protein>
    <recommendedName>
        <fullName evidence="6">NAD(+) hydrolase ThsA</fullName>
        <ecNumber evidence="4">3.2.2.5</ecNumber>
    </recommendedName>
</protein>
<evidence type="ECO:0000256" key="8">
    <source>
        <dbReference type="PROSITE-ProRule" id="PRU00236"/>
    </source>
</evidence>
<accession>V5U406</accession>
<comment type="similarity">
    <text evidence="5">Belongs to the soluble Thoeris ThsA family.</text>
</comment>
<evidence type="ECO:0000256" key="5">
    <source>
        <dbReference type="ARBA" id="ARBA00035014"/>
    </source>
</evidence>
<sequence length="528" mass="60360">MICDTLLNLIYQLNNSINSRMNDIKSQPLDLLDIQHNCPPFGGWSKKMKIGTQEQKKRFIGTLLTDLAEDNLAIFAGAGLSAPAGFVSWKELLRPIAEDLELEIEKETDLVALAQYHCNANLANRGKLNQLLINKLAEDVEISENHKILARLPISTYWTTNYDKLIEKSLTEAGKIADIKYRVKQLSFTKRGRDAVVYKMHGDIDNPDEAIITKDDYETYHVKMQQFINALSGDLVSKTFLFLGFSFTDPNLDYILSRVRIAYSNDQRQHYCIQKIVVPIAGESQADTEYRKRKQELFIQDLLRFGIKTYLVPDYSEITTILRHLEWSYRRKTIFISGSAYEYGKWKPEDAQHFIYSLSKEISSLGFRIVSGFGLGVGSSVITGVLENVYMGGRRLDSEQLILRPFPQYEVGKRPLSQIWEQYRTDMISYAGIAIFVFGNKIIDGNVVLADGLIKEFEIAKRSGLLLIPIGATNYASKFIYDQLSQEDYFNSPNFPNESLEDIKKLNDNSLDLKDIKDILIKILKFIK</sequence>
<evidence type="ECO:0000313" key="10">
    <source>
        <dbReference type="EMBL" id="AHB71549.1"/>
    </source>
</evidence>
<dbReference type="KEGG" id="csi:P262_04466"/>
<dbReference type="GO" id="GO:0051607">
    <property type="term" value="P:defense response to virus"/>
    <property type="evidence" value="ECO:0007669"/>
    <property type="project" value="UniProtKB-KW"/>
</dbReference>
<evidence type="ECO:0000256" key="7">
    <source>
        <dbReference type="ARBA" id="ARBA00047575"/>
    </source>
</evidence>
<evidence type="ECO:0000256" key="1">
    <source>
        <dbReference type="ARBA" id="ARBA00022801"/>
    </source>
</evidence>
<dbReference type="Proteomes" id="UP000018545">
    <property type="component" value="Chromosome"/>
</dbReference>
<evidence type="ECO:0000259" key="9">
    <source>
        <dbReference type="PROSITE" id="PS50305"/>
    </source>
</evidence>
<dbReference type="InterPro" id="IPR029035">
    <property type="entry name" value="DHS-like_NAD/FAD-binding_dom"/>
</dbReference>
<dbReference type="PATRIC" id="fig|1401659.3.peg.3151"/>
<dbReference type="EC" id="3.2.2.5" evidence="4"/>
<reference evidence="10 11" key="1">
    <citation type="journal article" date="2014" name="Genome Announc.">
        <title>Complete Genome Sequence of Cronobacter sakazakii Strain CMCC 45402.</title>
        <authorList>
            <person name="Zhao Z."/>
            <person name="Wang L."/>
            <person name="Wang B."/>
            <person name="Liang H."/>
            <person name="Ye Q."/>
            <person name="Zeng M."/>
        </authorList>
    </citation>
    <scope>NUCLEOTIDE SEQUENCE [LARGE SCALE GENOMIC DNA]</scope>
    <source>
        <strain evidence="11">45402</strain>
    </source>
</reference>
<evidence type="ECO:0000256" key="2">
    <source>
        <dbReference type="ARBA" id="ARBA00023027"/>
    </source>
</evidence>
<keyword evidence="2" id="KW-0520">NAD</keyword>
<dbReference type="Pfam" id="PF18185">
    <property type="entry name" value="STALD"/>
    <property type="match status" value="1"/>
</dbReference>
<keyword evidence="1" id="KW-0378">Hydrolase</keyword>
<dbReference type="AlphaFoldDB" id="V5U406"/>
<name>V5U406_9ENTR</name>
<evidence type="ECO:0000313" key="11">
    <source>
        <dbReference type="Proteomes" id="UP000018545"/>
    </source>
</evidence>
<keyword evidence="3" id="KW-0051">Antiviral defense</keyword>
<dbReference type="GO" id="GO:0003953">
    <property type="term" value="F:NAD+ nucleosidase activity"/>
    <property type="evidence" value="ECO:0007669"/>
    <property type="project" value="UniProtKB-EC"/>
</dbReference>
<feature type="domain" description="Deacetylase sirtuin-type" evidence="9">
    <location>
        <begin position="53"/>
        <end position="328"/>
    </location>
</feature>
<evidence type="ECO:0000256" key="6">
    <source>
        <dbReference type="ARBA" id="ARBA00035033"/>
    </source>
</evidence>
<dbReference type="HOGENOM" id="CLU_028011_0_0_6"/>